<protein>
    <recommendedName>
        <fullName evidence="3">Tyrosine specific protein phosphatases domain-containing protein</fullName>
    </recommendedName>
</protein>
<dbReference type="RefSeq" id="WP_269336683.1">
    <property type="nucleotide sequence ID" value="NZ_JBFSSG010000001.1"/>
</dbReference>
<keyword evidence="2" id="KW-1185">Reference proteome</keyword>
<evidence type="ECO:0008006" key="3">
    <source>
        <dbReference type="Google" id="ProtNLM"/>
    </source>
</evidence>
<dbReference type="PROSITE" id="PS00383">
    <property type="entry name" value="TYR_PHOSPHATASE_1"/>
    <property type="match status" value="1"/>
</dbReference>
<gene>
    <name evidence="1" type="ORF">AB6D66_01495</name>
</gene>
<organism evidence="1 2">
    <name type="scientific">Vibrio pomeroyi</name>
    <dbReference type="NCBI Taxonomy" id="198832"/>
    <lineage>
        <taxon>Bacteria</taxon>
        <taxon>Pseudomonadati</taxon>
        <taxon>Pseudomonadota</taxon>
        <taxon>Gammaproteobacteria</taxon>
        <taxon>Vibrionales</taxon>
        <taxon>Vibrionaceae</taxon>
        <taxon>Vibrio</taxon>
    </lineage>
</organism>
<proteinExistence type="predicted"/>
<reference evidence="1 2" key="1">
    <citation type="journal article" date="2024" name="ISME J.">
        <title>Tailless and filamentous prophages are predominant in marine Vibrio.</title>
        <authorList>
            <person name="Steensen K."/>
            <person name="Seneca J."/>
            <person name="Bartlau N."/>
            <person name="Yu X.A."/>
            <person name="Hussain F.A."/>
            <person name="Polz M.F."/>
        </authorList>
    </citation>
    <scope>NUCLEOTIDE SEQUENCE [LARGE SCALE GENOMIC DNA]</scope>
    <source>
        <strain evidence="1 2">10N.239.312.F12</strain>
    </source>
</reference>
<dbReference type="Proteomes" id="UP001570071">
    <property type="component" value="Unassembled WGS sequence"/>
</dbReference>
<dbReference type="EMBL" id="JBFSSG010000001">
    <property type="protein sequence ID" value="MEZ8719722.1"/>
    <property type="molecule type" value="Genomic_DNA"/>
</dbReference>
<comment type="caution">
    <text evidence="1">The sequence shown here is derived from an EMBL/GenBank/DDBJ whole genome shotgun (WGS) entry which is preliminary data.</text>
</comment>
<sequence>MITEITFLPVRDARKLTPSPGTALISIHDDGEPIAAGVPTDGWGFFDSIGFDDAAYSKEQIEEYGEDFWNYFNGCARKVHALRLLVMFKQIEELGFIDNIIVHCDAGRSRSTAVAKFYAEKHGLELEGDTTYANSLIYQLLKNPDTFEEDFKKHVDKVEKVEETKPSLFPLGWIDWLMGLFSKK</sequence>
<evidence type="ECO:0000313" key="2">
    <source>
        <dbReference type="Proteomes" id="UP001570071"/>
    </source>
</evidence>
<dbReference type="InterPro" id="IPR016130">
    <property type="entry name" value="Tyr_Pase_AS"/>
</dbReference>
<evidence type="ECO:0000313" key="1">
    <source>
        <dbReference type="EMBL" id="MEZ8719722.1"/>
    </source>
</evidence>
<name>A0ABV4MRF0_9VIBR</name>
<accession>A0ABV4MRF0</accession>